<feature type="transmembrane region" description="Helical" evidence="1">
    <location>
        <begin position="88"/>
        <end position="109"/>
    </location>
</feature>
<evidence type="ECO:0000256" key="1">
    <source>
        <dbReference type="SAM" id="Phobius"/>
    </source>
</evidence>
<comment type="caution">
    <text evidence="2">The sequence shown here is derived from an EMBL/GenBank/DDBJ whole genome shotgun (WGS) entry which is preliminary data.</text>
</comment>
<organism evidence="2 3">
    <name type="scientific">Candidatus Merdimorpha stercoravium</name>
    <dbReference type="NCBI Taxonomy" id="2840863"/>
    <lineage>
        <taxon>Bacteria</taxon>
        <taxon>Pseudomonadati</taxon>
        <taxon>Bacteroidota</taxon>
        <taxon>Flavobacteriia</taxon>
        <taxon>Flavobacteriales</taxon>
        <taxon>Candidatus Merdimorpha</taxon>
    </lineage>
</organism>
<evidence type="ECO:0000313" key="2">
    <source>
        <dbReference type="EMBL" id="HIT97597.1"/>
    </source>
</evidence>
<feature type="transmembrane region" description="Helical" evidence="1">
    <location>
        <begin position="59"/>
        <end position="82"/>
    </location>
</feature>
<evidence type="ECO:0000313" key="3">
    <source>
        <dbReference type="Proteomes" id="UP000824161"/>
    </source>
</evidence>
<sequence length="121" mass="13720">MAVFAGIFSLVWYHWPLPAPDIFYRPWQLSVILVVVFGVSFLVSFSRREKAGSPSLNRYLAGSAVRAAGVLAVVLPVAYLCLETKQQRVALVLCVLFFYLLSMMYYLVWSVWAARKNERPG</sequence>
<keyword evidence="1" id="KW-0812">Transmembrane</keyword>
<keyword evidence="1" id="KW-1133">Transmembrane helix</keyword>
<proteinExistence type="predicted"/>
<reference evidence="2" key="1">
    <citation type="submission" date="2020-10" db="EMBL/GenBank/DDBJ databases">
        <authorList>
            <person name="Gilroy R."/>
        </authorList>
    </citation>
    <scope>NUCLEOTIDE SEQUENCE</scope>
    <source>
        <strain evidence="2">1383</strain>
    </source>
</reference>
<gene>
    <name evidence="2" type="ORF">IAC44_02030</name>
</gene>
<reference evidence="2" key="2">
    <citation type="journal article" date="2021" name="PeerJ">
        <title>Extensive microbial diversity within the chicken gut microbiome revealed by metagenomics and culture.</title>
        <authorList>
            <person name="Gilroy R."/>
            <person name="Ravi A."/>
            <person name="Getino M."/>
            <person name="Pursley I."/>
            <person name="Horton D.L."/>
            <person name="Alikhan N.F."/>
            <person name="Baker D."/>
            <person name="Gharbi K."/>
            <person name="Hall N."/>
            <person name="Watson M."/>
            <person name="Adriaenssens E.M."/>
            <person name="Foster-Nyarko E."/>
            <person name="Jarju S."/>
            <person name="Secka A."/>
            <person name="Antonio M."/>
            <person name="Oren A."/>
            <person name="Chaudhuri R.R."/>
            <person name="La Ragione R."/>
            <person name="Hildebrand F."/>
            <person name="Pallen M.J."/>
        </authorList>
    </citation>
    <scope>NUCLEOTIDE SEQUENCE</scope>
    <source>
        <strain evidence="2">1383</strain>
    </source>
</reference>
<dbReference type="Proteomes" id="UP000824161">
    <property type="component" value="Unassembled WGS sequence"/>
</dbReference>
<keyword evidence="1" id="KW-0472">Membrane</keyword>
<protein>
    <submittedName>
        <fullName evidence="2">Uncharacterized protein</fullName>
    </submittedName>
</protein>
<dbReference type="EMBL" id="DVLY01000047">
    <property type="protein sequence ID" value="HIT97597.1"/>
    <property type="molecule type" value="Genomic_DNA"/>
</dbReference>
<name>A0A9D1HAQ8_9FLAO</name>
<accession>A0A9D1HAQ8</accession>
<dbReference type="AlphaFoldDB" id="A0A9D1HAQ8"/>
<feature type="transmembrane region" description="Helical" evidence="1">
    <location>
        <begin position="27"/>
        <end position="47"/>
    </location>
</feature>